<keyword evidence="3" id="KW-1185">Reference proteome</keyword>
<dbReference type="Proteomes" id="UP000244913">
    <property type="component" value="Unassembled WGS sequence"/>
</dbReference>
<feature type="domain" description="Acetyl-coenzyme A carboxylase carboxyl transferase subunit beta" evidence="1">
    <location>
        <begin position="2"/>
        <end position="56"/>
    </location>
</feature>
<dbReference type="PANTHER" id="PTHR43842:SF2">
    <property type="entry name" value="PROPIONYL-COA CARBOXYLASE BETA CHAIN, MITOCHONDRIAL"/>
    <property type="match status" value="1"/>
</dbReference>
<name>A0A2T9IWZ4_9CAUL</name>
<dbReference type="GO" id="GO:0004658">
    <property type="term" value="F:propionyl-CoA carboxylase activity"/>
    <property type="evidence" value="ECO:0007669"/>
    <property type="project" value="TreeGrafter"/>
</dbReference>
<dbReference type="EMBL" id="QDKP01000066">
    <property type="protein sequence ID" value="PVM71480.1"/>
    <property type="molecule type" value="Genomic_DNA"/>
</dbReference>
<evidence type="ECO:0000259" key="1">
    <source>
        <dbReference type="Pfam" id="PF01039"/>
    </source>
</evidence>
<dbReference type="SUPFAM" id="SSF52096">
    <property type="entry name" value="ClpP/crotonase"/>
    <property type="match status" value="1"/>
</dbReference>
<dbReference type="AlphaFoldDB" id="A0A2T9IWZ4"/>
<evidence type="ECO:0000313" key="3">
    <source>
        <dbReference type="Proteomes" id="UP000244913"/>
    </source>
</evidence>
<evidence type="ECO:0000313" key="2">
    <source>
        <dbReference type="EMBL" id="PVM71480.1"/>
    </source>
</evidence>
<sequence>REAEYKDRFANPFVAASRGYVDDVIMPHGTRKRIVRALHSLKGKVLTNPAKKHDNIPL</sequence>
<dbReference type="Gene3D" id="3.90.226.10">
    <property type="entry name" value="2-enoyl-CoA Hydratase, Chain A, domain 1"/>
    <property type="match status" value="1"/>
</dbReference>
<dbReference type="InterPro" id="IPR051047">
    <property type="entry name" value="AccD/PCCB"/>
</dbReference>
<organism evidence="2 3">
    <name type="scientific">Caulobacter radicis</name>
    <dbReference type="NCBI Taxonomy" id="2172650"/>
    <lineage>
        <taxon>Bacteria</taxon>
        <taxon>Pseudomonadati</taxon>
        <taxon>Pseudomonadota</taxon>
        <taxon>Alphaproteobacteria</taxon>
        <taxon>Caulobacterales</taxon>
        <taxon>Caulobacteraceae</taxon>
        <taxon>Caulobacter</taxon>
    </lineage>
</organism>
<comment type="caution">
    <text evidence="2">The sequence shown here is derived from an EMBL/GenBank/DDBJ whole genome shotgun (WGS) entry which is preliminary data.</text>
</comment>
<dbReference type="RefSeq" id="WP_279325519.1">
    <property type="nucleotide sequence ID" value="NZ_QDKP01000066.1"/>
</dbReference>
<proteinExistence type="predicted"/>
<accession>A0A2T9IWZ4</accession>
<dbReference type="GO" id="GO:0016740">
    <property type="term" value="F:transferase activity"/>
    <property type="evidence" value="ECO:0007669"/>
    <property type="project" value="UniProtKB-KW"/>
</dbReference>
<dbReference type="PANTHER" id="PTHR43842">
    <property type="entry name" value="PROPIONYL-COA CARBOXYLASE BETA CHAIN"/>
    <property type="match status" value="1"/>
</dbReference>
<feature type="non-terminal residue" evidence="2">
    <location>
        <position position="1"/>
    </location>
</feature>
<reference evidence="2 3" key="1">
    <citation type="submission" date="2018-04" db="EMBL/GenBank/DDBJ databases">
        <title>The genome sequence of Caulobacter sp. 736.</title>
        <authorList>
            <person name="Gao J."/>
            <person name="Sun J."/>
        </authorList>
    </citation>
    <scope>NUCLEOTIDE SEQUENCE [LARGE SCALE GENOMIC DNA]</scope>
    <source>
        <strain evidence="2 3">736</strain>
    </source>
</reference>
<protein>
    <submittedName>
        <fullName evidence="2">Methylmalonyl-CoA carboxyltransferase</fullName>
    </submittedName>
</protein>
<dbReference type="Pfam" id="PF01039">
    <property type="entry name" value="Carboxyl_trans"/>
    <property type="match status" value="1"/>
</dbReference>
<keyword evidence="2" id="KW-0808">Transferase</keyword>
<dbReference type="InterPro" id="IPR029045">
    <property type="entry name" value="ClpP/crotonase-like_dom_sf"/>
</dbReference>
<dbReference type="InterPro" id="IPR034733">
    <property type="entry name" value="AcCoA_carboxyl_beta"/>
</dbReference>
<gene>
    <name evidence="2" type="ORF">DDF65_24995</name>
</gene>